<dbReference type="Gene3D" id="3.40.50.10810">
    <property type="entry name" value="Tandem AAA-ATPase domain"/>
    <property type="match status" value="2"/>
</dbReference>
<feature type="region of interest" description="Disordered" evidence="2">
    <location>
        <begin position="1403"/>
        <end position="1470"/>
    </location>
</feature>
<feature type="region of interest" description="Disordered" evidence="2">
    <location>
        <begin position="296"/>
        <end position="315"/>
    </location>
</feature>
<evidence type="ECO:0000256" key="1">
    <source>
        <dbReference type="ARBA" id="ARBA00022801"/>
    </source>
</evidence>
<feature type="domain" description="Helicase ATP-binding" evidence="4">
    <location>
        <begin position="95"/>
        <end position="226"/>
    </location>
</feature>
<feature type="compositionally biased region" description="Basic residues" evidence="2">
    <location>
        <begin position="1312"/>
        <end position="1321"/>
    </location>
</feature>
<dbReference type="InterPro" id="IPR001650">
    <property type="entry name" value="Helicase_C-like"/>
</dbReference>
<feature type="compositionally biased region" description="Polar residues" evidence="2">
    <location>
        <begin position="1405"/>
        <end position="1441"/>
    </location>
</feature>
<evidence type="ECO:0000259" key="5">
    <source>
        <dbReference type="PROSITE" id="PS51194"/>
    </source>
</evidence>
<protein>
    <submittedName>
        <fullName evidence="6">Uncharacterized protein</fullName>
    </submittedName>
</protein>
<feature type="chain" id="PRO_5043965776" evidence="3">
    <location>
        <begin position="17"/>
        <end position="1470"/>
    </location>
</feature>
<feature type="region of interest" description="Disordered" evidence="2">
    <location>
        <begin position="1300"/>
        <end position="1335"/>
    </location>
</feature>
<dbReference type="InterPro" id="IPR000330">
    <property type="entry name" value="SNF2_N"/>
</dbReference>
<dbReference type="GO" id="GO:0016787">
    <property type="term" value="F:hydrolase activity"/>
    <property type="evidence" value="ECO:0007669"/>
    <property type="project" value="UniProtKB-KW"/>
</dbReference>
<feature type="region of interest" description="Disordered" evidence="2">
    <location>
        <begin position="334"/>
        <end position="356"/>
    </location>
</feature>
<accession>A0AAV2TM21</accession>
<dbReference type="InterPro" id="IPR049730">
    <property type="entry name" value="SNF2/RAD54-like_C"/>
</dbReference>
<dbReference type="PROSITE" id="PS51192">
    <property type="entry name" value="HELICASE_ATP_BIND_1"/>
    <property type="match status" value="2"/>
</dbReference>
<dbReference type="PROSITE" id="PS51194">
    <property type="entry name" value="HELICASE_CTER"/>
    <property type="match status" value="1"/>
</dbReference>
<feature type="region of interest" description="Disordered" evidence="2">
    <location>
        <begin position="449"/>
        <end position="475"/>
    </location>
</feature>
<evidence type="ECO:0000313" key="7">
    <source>
        <dbReference type="Proteomes" id="UP001497525"/>
    </source>
</evidence>
<gene>
    <name evidence="6" type="ORF">CDAUBV1_LOCUS11786</name>
</gene>
<organism evidence="6 7">
    <name type="scientific">Calicophoron daubneyi</name>
    <name type="common">Rumen fluke</name>
    <name type="synonym">Paramphistomum daubneyi</name>
    <dbReference type="NCBI Taxonomy" id="300641"/>
    <lineage>
        <taxon>Eukaryota</taxon>
        <taxon>Metazoa</taxon>
        <taxon>Spiralia</taxon>
        <taxon>Lophotrochozoa</taxon>
        <taxon>Platyhelminthes</taxon>
        <taxon>Trematoda</taxon>
        <taxon>Digenea</taxon>
        <taxon>Plagiorchiida</taxon>
        <taxon>Pronocephalata</taxon>
        <taxon>Paramphistomoidea</taxon>
        <taxon>Paramphistomidae</taxon>
        <taxon>Calicophoron</taxon>
    </lineage>
</organism>
<feature type="compositionally biased region" description="Polar residues" evidence="2">
    <location>
        <begin position="1016"/>
        <end position="1046"/>
    </location>
</feature>
<feature type="compositionally biased region" description="Polar residues" evidence="2">
    <location>
        <begin position="1322"/>
        <end position="1335"/>
    </location>
</feature>
<dbReference type="SMART" id="SM00487">
    <property type="entry name" value="DEXDc"/>
    <property type="match status" value="1"/>
</dbReference>
<dbReference type="InterPro" id="IPR027417">
    <property type="entry name" value="P-loop_NTPase"/>
</dbReference>
<feature type="region of interest" description="Disordered" evidence="2">
    <location>
        <begin position="1008"/>
        <end position="1046"/>
    </location>
</feature>
<evidence type="ECO:0000256" key="2">
    <source>
        <dbReference type="SAM" id="MobiDB-lite"/>
    </source>
</evidence>
<reference evidence="6" key="1">
    <citation type="submission" date="2024-06" db="EMBL/GenBank/DDBJ databases">
        <authorList>
            <person name="Liu X."/>
            <person name="Lenzi L."/>
            <person name="Haldenby T S."/>
            <person name="Uol C."/>
        </authorList>
    </citation>
    <scope>NUCLEOTIDE SEQUENCE</scope>
</reference>
<proteinExistence type="predicted"/>
<dbReference type="CDD" id="cd18793">
    <property type="entry name" value="SF2_C_SNF"/>
    <property type="match status" value="1"/>
</dbReference>
<dbReference type="Pfam" id="PF00176">
    <property type="entry name" value="SNF2-rel_dom"/>
    <property type="match status" value="2"/>
</dbReference>
<dbReference type="InterPro" id="IPR038718">
    <property type="entry name" value="SNF2-like_sf"/>
</dbReference>
<name>A0AAV2TM21_CALDB</name>
<dbReference type="Pfam" id="PF00271">
    <property type="entry name" value="Helicase_C"/>
    <property type="match status" value="1"/>
</dbReference>
<dbReference type="Gene3D" id="3.40.50.300">
    <property type="entry name" value="P-loop containing nucleotide triphosphate hydrolases"/>
    <property type="match status" value="1"/>
</dbReference>
<feature type="compositionally biased region" description="Basic and acidic residues" evidence="2">
    <location>
        <begin position="1443"/>
        <end position="1470"/>
    </location>
</feature>
<keyword evidence="1" id="KW-0378">Hydrolase</keyword>
<dbReference type="EMBL" id="CAXLJL010000401">
    <property type="protein sequence ID" value="CAL5137477.1"/>
    <property type="molecule type" value="Genomic_DNA"/>
</dbReference>
<evidence type="ECO:0000313" key="6">
    <source>
        <dbReference type="EMBL" id="CAL5137477.1"/>
    </source>
</evidence>
<keyword evidence="3" id="KW-0732">Signal</keyword>
<dbReference type="GO" id="GO:0005524">
    <property type="term" value="F:ATP binding"/>
    <property type="evidence" value="ECO:0007669"/>
    <property type="project" value="InterPro"/>
</dbReference>
<dbReference type="SMART" id="SM00490">
    <property type="entry name" value="HELICc"/>
    <property type="match status" value="1"/>
</dbReference>
<feature type="compositionally biased region" description="Low complexity" evidence="2">
    <location>
        <begin position="343"/>
        <end position="352"/>
    </location>
</feature>
<feature type="region of interest" description="Disordered" evidence="2">
    <location>
        <begin position="1093"/>
        <end position="1117"/>
    </location>
</feature>
<feature type="signal peptide" evidence="3">
    <location>
        <begin position="1"/>
        <end position="16"/>
    </location>
</feature>
<feature type="domain" description="Helicase ATP-binding" evidence="4">
    <location>
        <begin position="813"/>
        <end position="891"/>
    </location>
</feature>
<dbReference type="SUPFAM" id="SSF52540">
    <property type="entry name" value="P-loop containing nucleoside triphosphate hydrolases"/>
    <property type="match status" value="3"/>
</dbReference>
<feature type="domain" description="Helicase C-terminal" evidence="5">
    <location>
        <begin position="1140"/>
        <end position="1303"/>
    </location>
</feature>
<comment type="caution">
    <text evidence="6">The sequence shown here is derived from an EMBL/GenBank/DDBJ whole genome shotgun (WGS) entry which is preliminary data.</text>
</comment>
<dbReference type="PANTHER" id="PTHR10799">
    <property type="entry name" value="SNF2/RAD54 HELICASE FAMILY"/>
    <property type="match status" value="1"/>
</dbReference>
<evidence type="ECO:0000256" key="3">
    <source>
        <dbReference type="SAM" id="SignalP"/>
    </source>
</evidence>
<sequence length="1470" mass="163149">MNFSSLFLMSWVNILALPCPQEFCYSLMGNNCGEWDFSDRHYEELLSVLAKIKVYVEMVDKRVDQTKGEVCLDDPLTLEGATLRPYQRKGYRWIMNLYENGMNGILADEMGLGKTVQVIAALASLIEAGVPGPFLIIAPLSLLPVWADQMAAFAPRLPCMIYYGVLSDRIKLRRRVKRLIRICLGDPIPTRGFLNSVRHYKRRNTVRDDASMTSISTTSGTRSDSVGNCGSLKDVPKSDASPVASVCSFPSSEDSSFFSRRMTRALSSARVRKRGYTNTSFKLEETETNHIETKATRTDEQGLPASPYLPLSSRVLPTPGSVKKLSEKLQVLGEDTRRCGSPKSNSSFSDSLHNSKHSDLSGQHVCDISSIKPQDFGPLLPLKHPPSIDLPLNHFHEVGIQTSSEKNTSPLDVLQPAEVGNRQVIKSLALRHLDELITQVLIEGTTECKVGSTPTSTPIKLSPGLTEHSKSTDRAQLTEDLSTEFKESAESTMPEVKVHQKCDDSFSTTMTKESETVPEAVVPSSQGLSEVGKMGRHSGHSESACLGHWDILRGDTQEITPLGVLNETPPSEFSQVPPLLTPVKMASNESASPISPYSDVCESFNEEQEINVGLRRGVTVVTEPSLAVMAANNSLESLDNIPNLPRSSYTASDAHPLKIKRTHSSNSNQSGSSLIVASDLKNELLDDSRVAMKHLDDVITQVLTDSSKHDDFPDGLVLTKLNEQPLPVGKPSNDRQHSFPINSLNRQFTNYPSSDCVKMGAQSFGGAQDSNNSHVLTSKVTRTFSKTDSSSHYQSSSLQIPLEISAPSPTFWSYPIVLTSYEVAIRDSLFLRRIPFKALVVDEGQRLKNPTSKLYKKLAKFSSGLRLLVTGTPLQNRISELWALLHFILPEIFTSLEMFEHWFDPVALAERSGRDRLIAAEMERSLVTKLHCIIGPFMLRRTKADTDFLLPPKREILLRVGMTELQKDLYDHVLNTCLPNRQNQLCMVNTAALKTKGSITYIDSANIIPGPDSPTGRCTRSSKRQAGSSQTRRPVTRSRSNLSGHSCEVSSTELDSISAIKFNFCLSPNISLNNVIMLLRRIANHPFLAVDRPDYSTDDGPPDNCVNTTDEKKNSEDADKVRKLSKAQSALINASEKTQLLDRLLYELINTGHKVLIFSQLTIVLDILEELLDARGWGFVRLDGTRKLAERQEAIKQFNYQPVQAVPVFLVSARAGGFGLNLQAKADTVILFDSDWNPQVDLQAQDRCHRIGQTQPVLVLRLVTAGTVDETILKRAQTKRGLERLILARGTCSIDPCWEESASENAPESPRKRGWLTRRINKQLSPTPNSDSTSNLSKAELLNLLSKSDFHTQKSNVTRLSDAKLRSLLDRSELYRMWEEQKMAHGDVEARVGDAAEIPKEFVHSQGTLKRSSSFPLGGDNYSQPAPFSPTLSDPLISSSEGLLERKEEDMFTEEGLQRKLDSDCWEREP</sequence>
<dbReference type="Proteomes" id="UP001497525">
    <property type="component" value="Unassembled WGS sequence"/>
</dbReference>
<dbReference type="InterPro" id="IPR014001">
    <property type="entry name" value="Helicase_ATP-bd"/>
</dbReference>
<evidence type="ECO:0000259" key="4">
    <source>
        <dbReference type="PROSITE" id="PS51192"/>
    </source>
</evidence>